<evidence type="ECO:0000256" key="6">
    <source>
        <dbReference type="ARBA" id="ARBA00022989"/>
    </source>
</evidence>
<reference evidence="9 10" key="1">
    <citation type="submission" date="2020-03" db="EMBL/GenBank/DDBJ databases">
        <title>Genomic Encyclopedia of Type Strains, Phase IV (KMG-IV): sequencing the most valuable type-strain genomes for metagenomic binning, comparative biology and taxonomic classification.</title>
        <authorList>
            <person name="Goeker M."/>
        </authorList>
    </citation>
    <scope>NUCLEOTIDE SEQUENCE [LARGE SCALE GENOMIC DNA]</scope>
    <source>
        <strain evidence="9 10">DSM 27651</strain>
    </source>
</reference>
<comment type="subcellular location">
    <subcellularLocation>
        <location evidence="1">Cell membrane</location>
        <topology evidence="1">Multi-pass membrane protein</topology>
    </subcellularLocation>
</comment>
<evidence type="ECO:0000256" key="1">
    <source>
        <dbReference type="ARBA" id="ARBA00004651"/>
    </source>
</evidence>
<gene>
    <name evidence="9" type="ORF">GGR88_001207</name>
</gene>
<evidence type="ECO:0000256" key="7">
    <source>
        <dbReference type="ARBA" id="ARBA00023136"/>
    </source>
</evidence>
<keyword evidence="7 8" id="KW-0472">Membrane</keyword>
<keyword evidence="4" id="KW-1003">Cell membrane</keyword>
<dbReference type="EMBL" id="JAATJE010000001">
    <property type="protein sequence ID" value="NJC33733.1"/>
    <property type="molecule type" value="Genomic_DNA"/>
</dbReference>
<dbReference type="Pfam" id="PF04066">
    <property type="entry name" value="MrpF_PhaF"/>
    <property type="match status" value="1"/>
</dbReference>
<feature type="transmembrane region" description="Helical" evidence="8">
    <location>
        <begin position="36"/>
        <end position="55"/>
    </location>
</feature>
<evidence type="ECO:0000256" key="5">
    <source>
        <dbReference type="ARBA" id="ARBA00022692"/>
    </source>
</evidence>
<dbReference type="PANTHER" id="PTHR34702">
    <property type="entry name" value="NA(+)/H(+) ANTIPORTER SUBUNIT F1"/>
    <property type="match status" value="1"/>
</dbReference>
<evidence type="ECO:0000313" key="10">
    <source>
        <dbReference type="Proteomes" id="UP000734218"/>
    </source>
</evidence>
<dbReference type="InterPro" id="IPR007208">
    <property type="entry name" value="MrpF/PhaF-like"/>
</dbReference>
<comment type="caution">
    <text evidence="9">The sequence shown here is derived from an EMBL/GenBank/DDBJ whole genome shotgun (WGS) entry which is preliminary data.</text>
</comment>
<keyword evidence="6 8" id="KW-1133">Transmembrane helix</keyword>
<evidence type="ECO:0000256" key="3">
    <source>
        <dbReference type="ARBA" id="ARBA00022448"/>
    </source>
</evidence>
<proteinExistence type="inferred from homology"/>
<evidence type="ECO:0000256" key="2">
    <source>
        <dbReference type="ARBA" id="ARBA00009212"/>
    </source>
</evidence>
<evidence type="ECO:0000256" key="4">
    <source>
        <dbReference type="ARBA" id="ARBA00022475"/>
    </source>
</evidence>
<dbReference type="Proteomes" id="UP000734218">
    <property type="component" value="Unassembled WGS sequence"/>
</dbReference>
<keyword evidence="10" id="KW-1185">Reference proteome</keyword>
<name>A0ABX0XK62_9SPHN</name>
<dbReference type="PANTHER" id="PTHR34702:SF1">
    <property type="entry name" value="NA(+)_H(+) ANTIPORTER SUBUNIT F"/>
    <property type="match status" value="1"/>
</dbReference>
<protein>
    <submittedName>
        <fullName evidence="9">Multicomponent Na+:H+ antiporter subunit F</fullName>
    </submittedName>
</protein>
<evidence type="ECO:0000313" key="9">
    <source>
        <dbReference type="EMBL" id="NJC33733.1"/>
    </source>
</evidence>
<dbReference type="RefSeq" id="WP_209023197.1">
    <property type="nucleotide sequence ID" value="NZ_JAATJE010000001.1"/>
</dbReference>
<comment type="similarity">
    <text evidence="2">Belongs to the CPA3 antiporters (TC 2.A.63) subunit F family.</text>
</comment>
<keyword evidence="3" id="KW-0813">Transport</keyword>
<accession>A0ABX0XK62</accession>
<feature type="transmembrane region" description="Helical" evidence="8">
    <location>
        <begin position="62"/>
        <end position="84"/>
    </location>
</feature>
<sequence length="91" mass="9359">MIASSVLAAVLGIVLSVALALTAWRMVVGPTFADRFVALDMLTALAVAFGVLAAVATGRSAFLDVGLGISIINFVATIAFATFLERRGTSE</sequence>
<evidence type="ECO:0000256" key="8">
    <source>
        <dbReference type="SAM" id="Phobius"/>
    </source>
</evidence>
<organism evidence="9 10">
    <name type="scientific">Sphingomonas jejuensis</name>
    <dbReference type="NCBI Taxonomy" id="904715"/>
    <lineage>
        <taxon>Bacteria</taxon>
        <taxon>Pseudomonadati</taxon>
        <taxon>Pseudomonadota</taxon>
        <taxon>Alphaproteobacteria</taxon>
        <taxon>Sphingomonadales</taxon>
        <taxon>Sphingomonadaceae</taxon>
        <taxon>Sphingomonas</taxon>
    </lineage>
</organism>
<keyword evidence="5 8" id="KW-0812">Transmembrane</keyword>